<dbReference type="PANTHER" id="PTHR34605">
    <property type="entry name" value="PHAGE_INTEGRASE DOMAIN-CONTAINING PROTEIN"/>
    <property type="match status" value="1"/>
</dbReference>
<dbReference type="GO" id="GO:0003677">
    <property type="term" value="F:DNA binding"/>
    <property type="evidence" value="ECO:0007669"/>
    <property type="project" value="UniProtKB-UniRule"/>
</dbReference>
<sequence>MDNIKISQHHPALPAETQNLVQHAVSRLKKPAERSKYQKLIDGLLAALLKIADHSELSVDEQKVAGEGFLSFISNATGRSLNTLRQLKHAFELYDFWCVTYKHPTLPADKYQIVNYLGWLDVEKQHAPSTISSHQSAVSLLHRIAGLVDTTKTQHVIESMAAIRMNAIRNGYNEEQQAGFRRHHLLDLKEVWRDSVKPIELRDLALLSIAWDSLLRESELARLTLSMLKKDRKTGNYSGHISYTKNTSKKKDAAGDIFFVSAESYELLIKAIAATGGNIADKQSLVFYPLTKAGKANKRFWNEDTGFSPLRGEAVDDIFDRAYSVLLPDDVEKPWRGHSARIGRAQDLSEAGATNQQIMQMGRWSDPKMPSRYTRQQELTEIAAMFT</sequence>
<dbReference type="InterPro" id="IPR010998">
    <property type="entry name" value="Integrase_recombinase_N"/>
</dbReference>
<keyword evidence="2 4" id="KW-0238">DNA-binding</keyword>
<keyword evidence="1" id="KW-0229">DNA integration</keyword>
<evidence type="ECO:0000313" key="7">
    <source>
        <dbReference type="Proteomes" id="UP000031278"/>
    </source>
</evidence>
<dbReference type="PANTHER" id="PTHR34605:SF4">
    <property type="entry name" value="DNA ADENINE METHYLTRANSFERASE"/>
    <property type="match status" value="1"/>
</dbReference>
<dbReference type="GO" id="GO:0006310">
    <property type="term" value="P:DNA recombination"/>
    <property type="evidence" value="ECO:0007669"/>
    <property type="project" value="UniProtKB-KW"/>
</dbReference>
<dbReference type="Gene3D" id="1.10.443.10">
    <property type="entry name" value="Intergrase catalytic core"/>
    <property type="match status" value="1"/>
</dbReference>
<dbReference type="Proteomes" id="UP000031278">
    <property type="component" value="Unassembled WGS sequence"/>
</dbReference>
<dbReference type="Pfam" id="PF00589">
    <property type="entry name" value="Phage_integrase"/>
    <property type="match status" value="1"/>
</dbReference>
<evidence type="ECO:0000259" key="5">
    <source>
        <dbReference type="PROSITE" id="PS51900"/>
    </source>
</evidence>
<feature type="domain" description="Core-binding (CB)" evidence="5">
    <location>
        <begin position="60"/>
        <end position="146"/>
    </location>
</feature>
<dbReference type="InterPro" id="IPR011010">
    <property type="entry name" value="DNA_brk_join_enz"/>
</dbReference>
<dbReference type="InterPro" id="IPR052925">
    <property type="entry name" value="Phage_Integrase-like_Recomb"/>
</dbReference>
<dbReference type="InterPro" id="IPR013762">
    <property type="entry name" value="Integrase-like_cat_sf"/>
</dbReference>
<dbReference type="Gene3D" id="1.10.150.130">
    <property type="match status" value="1"/>
</dbReference>
<dbReference type="RefSeq" id="WP_039460891.1">
    <property type="nucleotide sequence ID" value="NZ_JWLZ01000148.1"/>
</dbReference>
<dbReference type="SUPFAM" id="SSF47823">
    <property type="entry name" value="lambda integrase-like, N-terminal domain"/>
    <property type="match status" value="1"/>
</dbReference>
<evidence type="ECO:0000256" key="1">
    <source>
        <dbReference type="ARBA" id="ARBA00022908"/>
    </source>
</evidence>
<dbReference type="PROSITE" id="PS51900">
    <property type="entry name" value="CB"/>
    <property type="match status" value="1"/>
</dbReference>
<dbReference type="GO" id="GO:0015074">
    <property type="term" value="P:DNA integration"/>
    <property type="evidence" value="ECO:0007669"/>
    <property type="project" value="UniProtKB-KW"/>
</dbReference>
<name>A0A0B9H4U8_9GAMM</name>
<evidence type="ECO:0000313" key="6">
    <source>
        <dbReference type="EMBL" id="KHT63917.1"/>
    </source>
</evidence>
<proteinExistence type="predicted"/>
<dbReference type="InterPro" id="IPR044068">
    <property type="entry name" value="CB"/>
</dbReference>
<gene>
    <name evidence="6" type="ORF">RJ45_09470</name>
</gene>
<dbReference type="AlphaFoldDB" id="A0A0B9H4U8"/>
<dbReference type="EMBL" id="JWLZ01000148">
    <property type="protein sequence ID" value="KHT63917.1"/>
    <property type="molecule type" value="Genomic_DNA"/>
</dbReference>
<evidence type="ECO:0000256" key="4">
    <source>
        <dbReference type="PROSITE-ProRule" id="PRU01248"/>
    </source>
</evidence>
<dbReference type="SUPFAM" id="SSF56349">
    <property type="entry name" value="DNA breaking-rejoining enzymes"/>
    <property type="match status" value="1"/>
</dbReference>
<comment type="caution">
    <text evidence="6">The sequence shown here is derived from an EMBL/GenBank/DDBJ whole genome shotgun (WGS) entry which is preliminary data.</text>
</comment>
<accession>A0A0B9H4U8</accession>
<evidence type="ECO:0000256" key="3">
    <source>
        <dbReference type="ARBA" id="ARBA00023172"/>
    </source>
</evidence>
<evidence type="ECO:0000256" key="2">
    <source>
        <dbReference type="ARBA" id="ARBA00023125"/>
    </source>
</evidence>
<keyword evidence="3" id="KW-0233">DNA recombination</keyword>
<reference evidence="6 7" key="1">
    <citation type="submission" date="2014-12" db="EMBL/GenBank/DDBJ databases">
        <title>Genome sequencing of Photobacterium gaetbulicola AD005a.</title>
        <authorList>
            <person name="Adrian T.G.S."/>
            <person name="Chan K.G."/>
        </authorList>
    </citation>
    <scope>NUCLEOTIDE SEQUENCE [LARGE SCALE GENOMIC DNA]</scope>
    <source>
        <strain evidence="6 7">AD005a</strain>
    </source>
</reference>
<organism evidence="6 7">
    <name type="scientific">Photobacterium gaetbulicola</name>
    <dbReference type="NCBI Taxonomy" id="1295392"/>
    <lineage>
        <taxon>Bacteria</taxon>
        <taxon>Pseudomonadati</taxon>
        <taxon>Pseudomonadota</taxon>
        <taxon>Gammaproteobacteria</taxon>
        <taxon>Vibrionales</taxon>
        <taxon>Vibrionaceae</taxon>
        <taxon>Photobacterium</taxon>
    </lineage>
</organism>
<protein>
    <recommendedName>
        <fullName evidence="5">Core-binding (CB) domain-containing protein</fullName>
    </recommendedName>
</protein>
<dbReference type="InterPro" id="IPR002104">
    <property type="entry name" value="Integrase_catalytic"/>
</dbReference>